<proteinExistence type="predicted"/>
<organism evidence="1 2">
    <name type="scientific">Anisodus tanguticus</name>
    <dbReference type="NCBI Taxonomy" id="243964"/>
    <lineage>
        <taxon>Eukaryota</taxon>
        <taxon>Viridiplantae</taxon>
        <taxon>Streptophyta</taxon>
        <taxon>Embryophyta</taxon>
        <taxon>Tracheophyta</taxon>
        <taxon>Spermatophyta</taxon>
        <taxon>Magnoliopsida</taxon>
        <taxon>eudicotyledons</taxon>
        <taxon>Gunneridae</taxon>
        <taxon>Pentapetalae</taxon>
        <taxon>asterids</taxon>
        <taxon>lamiids</taxon>
        <taxon>Solanales</taxon>
        <taxon>Solanaceae</taxon>
        <taxon>Solanoideae</taxon>
        <taxon>Hyoscyameae</taxon>
        <taxon>Anisodus</taxon>
    </lineage>
</organism>
<sequence>MNLISQHYILHLPRIEEENRMTTELASLQEKIVDHPIAIIAQEMRNQSEQVSKEAEKALDEHAISLVDFLKRLTS</sequence>
<evidence type="ECO:0000313" key="2">
    <source>
        <dbReference type="Proteomes" id="UP001291623"/>
    </source>
</evidence>
<protein>
    <submittedName>
        <fullName evidence="1">Uncharacterized protein</fullName>
    </submittedName>
</protein>
<dbReference type="AlphaFoldDB" id="A0AAE1R9R3"/>
<accession>A0AAE1R9R3</accession>
<keyword evidence="2" id="KW-1185">Reference proteome</keyword>
<name>A0AAE1R9R3_9SOLA</name>
<evidence type="ECO:0000313" key="1">
    <source>
        <dbReference type="EMBL" id="KAK4348194.1"/>
    </source>
</evidence>
<dbReference type="EMBL" id="JAVYJV010000018">
    <property type="protein sequence ID" value="KAK4348194.1"/>
    <property type="molecule type" value="Genomic_DNA"/>
</dbReference>
<comment type="caution">
    <text evidence="1">The sequence shown here is derived from an EMBL/GenBank/DDBJ whole genome shotgun (WGS) entry which is preliminary data.</text>
</comment>
<dbReference type="Proteomes" id="UP001291623">
    <property type="component" value="Unassembled WGS sequence"/>
</dbReference>
<gene>
    <name evidence="1" type="ORF">RND71_034533</name>
</gene>
<reference evidence="1" key="1">
    <citation type="submission" date="2023-12" db="EMBL/GenBank/DDBJ databases">
        <title>Genome assembly of Anisodus tanguticus.</title>
        <authorList>
            <person name="Wang Y.-J."/>
        </authorList>
    </citation>
    <scope>NUCLEOTIDE SEQUENCE</scope>
    <source>
        <strain evidence="1">KB-2021</strain>
        <tissue evidence="1">Leaf</tissue>
    </source>
</reference>